<dbReference type="SUPFAM" id="SSF89447">
    <property type="entry name" value="AbrB/MazE/MraZ-like"/>
    <property type="match status" value="1"/>
</dbReference>
<evidence type="ECO:0000256" key="1">
    <source>
        <dbReference type="SAM" id="MobiDB-lite"/>
    </source>
</evidence>
<dbReference type="InterPro" id="IPR037914">
    <property type="entry name" value="SpoVT-AbrB_sf"/>
</dbReference>
<dbReference type="AlphaFoldDB" id="W6T8R8"/>
<dbReference type="STRING" id="1400520.LFAB_05005"/>
<organism evidence="2 3">
    <name type="scientific">Lactiplantibacillus fabifermentans T30PCM01</name>
    <dbReference type="NCBI Taxonomy" id="1400520"/>
    <lineage>
        <taxon>Bacteria</taxon>
        <taxon>Bacillati</taxon>
        <taxon>Bacillota</taxon>
        <taxon>Bacilli</taxon>
        <taxon>Lactobacillales</taxon>
        <taxon>Lactobacillaceae</taxon>
        <taxon>Lactiplantibacillus</taxon>
    </lineage>
</organism>
<dbReference type="EMBL" id="AWWK01000024">
    <property type="protein sequence ID" value="ETY74836.1"/>
    <property type="molecule type" value="Genomic_DNA"/>
</dbReference>
<comment type="caution">
    <text evidence="2">The sequence shown here is derived from an EMBL/GenBank/DDBJ whole genome shotgun (WGS) entry which is preliminary data.</text>
</comment>
<feature type="region of interest" description="Disordered" evidence="1">
    <location>
        <begin position="80"/>
        <end position="99"/>
    </location>
</feature>
<evidence type="ECO:0000313" key="3">
    <source>
        <dbReference type="Proteomes" id="UP000019247"/>
    </source>
</evidence>
<accession>W6T8R8</accession>
<sequence length="99" mass="11282">MRRNHMETKINTTRVSPWGNSNGIILNKAILQEADIEVGDMLQVSTQQIHGRTAIVLETMNEPTLAEKYAVYQGTPETYEKPDDLKDWSDGESFGKEIW</sequence>
<reference evidence="2 3" key="1">
    <citation type="journal article" date="2014" name="Genome Announc.">
        <title>Genome Sequence of Lactobacillus fabifermentans Strain T30PCM01, Isolated from Fermenting Grape Marc.</title>
        <authorList>
            <person name="Treu L."/>
            <person name="Vendramin V."/>
            <person name="Bovo B."/>
            <person name="Giacomini A."/>
            <person name="Corich V."/>
            <person name="Campanaro S."/>
        </authorList>
    </citation>
    <scope>NUCLEOTIDE SEQUENCE [LARGE SCALE GENOMIC DNA]</scope>
    <source>
        <strain evidence="2 3">T30PCM01</strain>
    </source>
</reference>
<evidence type="ECO:0000313" key="2">
    <source>
        <dbReference type="EMBL" id="ETY74836.1"/>
    </source>
</evidence>
<proteinExistence type="predicted"/>
<protein>
    <submittedName>
        <fullName evidence="2">Growth regulator</fullName>
    </submittedName>
</protein>
<dbReference type="HOGENOM" id="CLU_150554_1_1_9"/>
<dbReference type="eggNOG" id="ENOG5030BRS">
    <property type="taxonomic scope" value="Bacteria"/>
</dbReference>
<dbReference type="PATRIC" id="fig|1400520.3.peg.977"/>
<dbReference type="Proteomes" id="UP000019247">
    <property type="component" value="Unassembled WGS sequence"/>
</dbReference>
<gene>
    <name evidence="2" type="ORF">LFAB_05005</name>
</gene>
<dbReference type="Gene3D" id="2.10.260.10">
    <property type="match status" value="1"/>
</dbReference>
<name>W6T8R8_9LACO</name>